<dbReference type="Proteomes" id="UP000321485">
    <property type="component" value="Unassembled WGS sequence"/>
</dbReference>
<sequence length="351" mass="38737">MTPDSLAPKCLHLSQTHSGLKRWIGNALACFVLAAPLCTSAAVLDLEGYADTSGAISVQHQGDTVDPYFALQALLLAHSHGLDISTPAKAWGAWLVQRQKPDATFDRFCRNGPVWAPCKTADADDSVLGLWLAFMDSMPASQRSQASWVRSRMATSAALAKLVDPNRGIYLVSPVYQHGLLMDNLELWAYPLTHKAAQNARHPNFTKTLAVVFWDDQRKRYLVSTQPGQRETAHAFYPDAVAQIFPLLVRFPLIPGGAPAHYRRWMAEHRNEWLAQVKDDFAWGLVAVVALQQGDIPSARCWLRTALPHRHGAHWTVTDEVAAQILQSKAITAAVDTTNCTSPRHTPARSP</sequence>
<proteinExistence type="predicted"/>
<dbReference type="EMBL" id="VJWE01000012">
    <property type="protein sequence ID" value="TWG38207.1"/>
    <property type="molecule type" value="Genomic_DNA"/>
</dbReference>
<evidence type="ECO:0000313" key="1">
    <source>
        <dbReference type="EMBL" id="TWG38207.1"/>
    </source>
</evidence>
<evidence type="ECO:0000313" key="2">
    <source>
        <dbReference type="Proteomes" id="UP000321485"/>
    </source>
</evidence>
<dbReference type="AlphaFoldDB" id="A0A561XQ10"/>
<comment type="caution">
    <text evidence="1">The sequence shown here is derived from an EMBL/GenBank/DDBJ whole genome shotgun (WGS) entry which is preliminary data.</text>
</comment>
<gene>
    <name evidence="1" type="ORF">ATF69_2149</name>
</gene>
<reference evidence="1 2" key="1">
    <citation type="journal article" date="2015" name="Stand. Genomic Sci.">
        <title>Genomic Encyclopedia of Bacterial and Archaeal Type Strains, Phase III: the genomes of soil and plant-associated and newly described type strains.</title>
        <authorList>
            <person name="Whitman W.B."/>
            <person name="Woyke T."/>
            <person name="Klenk H.P."/>
            <person name="Zhou Y."/>
            <person name="Lilburn T.G."/>
            <person name="Beck B.J."/>
            <person name="De Vos P."/>
            <person name="Vandamme P."/>
            <person name="Eisen J.A."/>
            <person name="Garrity G."/>
            <person name="Hugenholtz P."/>
            <person name="Kyrpides N.C."/>
        </authorList>
    </citation>
    <scope>NUCLEOTIDE SEQUENCE [LARGE SCALE GENOMIC DNA]</scope>
    <source>
        <strain evidence="1 2">DSM 64</strain>
    </source>
</reference>
<name>A0A561XQ10_ACIDE</name>
<protein>
    <submittedName>
        <fullName evidence="1">Uncharacterized protein</fullName>
    </submittedName>
</protein>
<organism evidence="1 2">
    <name type="scientific">Acidovorax delafieldii</name>
    <name type="common">Pseudomonas delafieldii</name>
    <dbReference type="NCBI Taxonomy" id="47920"/>
    <lineage>
        <taxon>Bacteria</taxon>
        <taxon>Pseudomonadati</taxon>
        <taxon>Pseudomonadota</taxon>
        <taxon>Betaproteobacteria</taxon>
        <taxon>Burkholderiales</taxon>
        <taxon>Comamonadaceae</taxon>
        <taxon>Acidovorax</taxon>
    </lineage>
</organism>
<accession>A0A561XQ10</accession>